<evidence type="ECO:0000313" key="2">
    <source>
        <dbReference type="Proteomes" id="UP000253845"/>
    </source>
</evidence>
<proteinExistence type="predicted"/>
<protein>
    <submittedName>
        <fullName evidence="1">Uncharacterized protein</fullName>
    </submittedName>
</protein>
<dbReference type="EMBL" id="KZ851916">
    <property type="protein sequence ID" value="RDH20082.1"/>
    <property type="molecule type" value="Genomic_DNA"/>
</dbReference>
<name>A0A370C379_ASPNG</name>
<accession>A0A370C379</accession>
<gene>
    <name evidence="1" type="ORF">M747DRAFT_46303</name>
</gene>
<dbReference type="AlphaFoldDB" id="A0A370C379"/>
<organism evidence="1 2">
    <name type="scientific">Aspergillus niger ATCC 13496</name>
    <dbReference type="NCBI Taxonomy" id="1353008"/>
    <lineage>
        <taxon>Eukaryota</taxon>
        <taxon>Fungi</taxon>
        <taxon>Dikarya</taxon>
        <taxon>Ascomycota</taxon>
        <taxon>Pezizomycotina</taxon>
        <taxon>Eurotiomycetes</taxon>
        <taxon>Eurotiomycetidae</taxon>
        <taxon>Eurotiales</taxon>
        <taxon>Aspergillaceae</taxon>
        <taxon>Aspergillus</taxon>
        <taxon>Aspergillus subgen. Circumdati</taxon>
    </lineage>
</organism>
<dbReference type="Proteomes" id="UP000253845">
    <property type="component" value="Unassembled WGS sequence"/>
</dbReference>
<sequence>MGVGAIDQVKARTCLSALLSRVKSPVSTVALVSEPITGCSIRELPYPGCLIGCCESAGKTCAIWKALCNEIVDLANFQHRLNLAADSKWFTRRWLCRSSFLAPLCRSGSHLRGKLRFPASAPSLQLVSQACSESKRR</sequence>
<reference evidence="1 2" key="1">
    <citation type="submission" date="2018-07" db="EMBL/GenBank/DDBJ databases">
        <title>Section-level genome sequencing of Aspergillus section Nigri to investigate inter- and intra-species variation.</title>
        <authorList>
            <consortium name="DOE Joint Genome Institute"/>
            <person name="Vesth T.C."/>
            <person name="Nybo J.L."/>
            <person name="Theobald S."/>
            <person name="Frisvad J.C."/>
            <person name="Larsen T.O."/>
            <person name="Nielsen K.F."/>
            <person name="Hoof J.B."/>
            <person name="Brandl J."/>
            <person name="Salamov A."/>
            <person name="Riley R."/>
            <person name="Gladden J.M."/>
            <person name="Phatale P."/>
            <person name="Nielsen M.T."/>
            <person name="Lyhne E.K."/>
            <person name="Kogle M.E."/>
            <person name="Strasser K."/>
            <person name="McDonnell E."/>
            <person name="Barry K."/>
            <person name="Clum A."/>
            <person name="Chen C."/>
            <person name="Nolan M."/>
            <person name="Sandor L."/>
            <person name="Kuo A."/>
            <person name="Lipzen A."/>
            <person name="Hainaut M."/>
            <person name="Drula E."/>
            <person name="Tsang A."/>
            <person name="Magnuson J.K."/>
            <person name="Henrissat B."/>
            <person name="Wiebenga A."/>
            <person name="Simmons B.A."/>
            <person name="Makela M.R."/>
            <person name="De vries R.P."/>
            <person name="Grigoriev I.V."/>
            <person name="Mortensen U.H."/>
            <person name="Baker S.E."/>
            <person name="Andersen M.R."/>
        </authorList>
    </citation>
    <scope>NUCLEOTIDE SEQUENCE [LARGE SCALE GENOMIC DNA]</scope>
    <source>
        <strain evidence="1 2">ATCC 13496</strain>
    </source>
</reference>
<evidence type="ECO:0000313" key="1">
    <source>
        <dbReference type="EMBL" id="RDH20082.1"/>
    </source>
</evidence>
<dbReference type="VEuPathDB" id="FungiDB:M747DRAFT_46303"/>